<evidence type="ECO:0000259" key="3">
    <source>
        <dbReference type="Pfam" id="PF13032"/>
    </source>
</evidence>
<accession>A0ABT1I0U9</accession>
<sequence>MAYDRVIRAAYVPNPDAGPFVLRCHALAFPARWREPLLELFRYGKKKNPEKFRQVPIARLNALLRAVAPDLISVGAKAALDEERPWLYTTNPYPLPVLTSLINAYLWDMQPNPEAFSHLERTAQSLDLDSLTWKPIEVDLWAHEVSPGGTCVPADHLYRLLPEILASRIAQLPPYEYCGEKVQFVQVAPLGQDNGAELMSWPPLSHTTKTKDGDRREWNYSGVIRISLRTSPFSPVPRIHLSAGVRRWRRGPVWMPAKGGVSTYLRTRTPLVPGAPTPTRFAVAQLTWIPEVGVRWRHGGPQGMLDRLSVVDNLPSPEVLAKEAERWMDGLDGFQAAVVHHTMMGPHGVGAGLMPSERVRLLEWAAQALEPDLVRIADLRRSALTSRGPHKVVEPRLPVKKKATDEQRTEIEARNEEIDRRNANARRASVAAAVGKQGLRVRLLHQTDRTRDAIIAAAERSLNLGEFRRETGSTTWSWEAPDLTVHIHVDPLGGLGAPLGTGDKAPKRGEETDAAIAKRRREVAAALDELAQQTPPAPHLVIVELDGKDKFSARRTDPKHAIRLGCADAGCVSQFIRTPGTDEEEEDDLAHRAAAAWDDGLRQVGVRFVPVHSLDDAIPTNLNQLAFWLVKRRSNDQFGPQFTPVAILIRPCQNQIMGRTPDLDAWIPYPDLLRALTGEVRDENLATEQQQRDVTAAFVRHTLYHLRGEPTLVLTHAQNMRYRWSWLTNPGLVADRIQIGDGRLQQLRTHGKHLRIVRVATGARHETPQWWAEKSKEEGGISKGLWVPEDAGDHGRVFYSTVEKASTHTLSVDATKLTHRLNAKGKLEIKPGKNAWNPDLLEFAMAGLQPNDDPETWAMYVHQQRFSDDYRDALGLPLILHLAELTNEYALPHEDPERAEPEEGTSEEGTSEETADSPEQLTFDL</sequence>
<gene>
    <name evidence="6" type="ORF">LX15_005085</name>
</gene>
<proteinExistence type="predicted"/>
<feature type="domain" description="pPIWI-RE RNaseH" evidence="3">
    <location>
        <begin position="626"/>
        <end position="892"/>
    </location>
</feature>
<protein>
    <recommendedName>
        <fullName evidence="8">DUF3893 domain-containing protein</fullName>
    </recommendedName>
</protein>
<organism evidence="6 7">
    <name type="scientific">Streptoalloteichus tenebrarius (strain ATCC 17920 / DSM 40477 / JCM 4838 / CBS 697.72 / NBRC 16177 / NCIMB 11028 / NRRL B-12390 / A12253. 1 / ISP 5477)</name>
    <name type="common">Streptomyces tenebrarius</name>
    <dbReference type="NCBI Taxonomy" id="1933"/>
    <lineage>
        <taxon>Bacteria</taxon>
        <taxon>Bacillati</taxon>
        <taxon>Actinomycetota</taxon>
        <taxon>Actinomycetes</taxon>
        <taxon>Pseudonocardiales</taxon>
        <taxon>Pseudonocardiaceae</taxon>
        <taxon>Streptoalloteichus</taxon>
    </lineage>
</organism>
<evidence type="ECO:0000259" key="5">
    <source>
        <dbReference type="Pfam" id="PF18157"/>
    </source>
</evidence>
<evidence type="ECO:0000313" key="7">
    <source>
        <dbReference type="Proteomes" id="UP001205311"/>
    </source>
</evidence>
<feature type="compositionally biased region" description="Acidic residues" evidence="2">
    <location>
        <begin position="902"/>
        <end position="916"/>
    </location>
</feature>
<evidence type="ECO:0000256" key="2">
    <source>
        <dbReference type="SAM" id="MobiDB-lite"/>
    </source>
</evidence>
<keyword evidence="1" id="KW-0175">Coiled coil</keyword>
<comment type="caution">
    <text evidence="6">The sequence shown here is derived from an EMBL/GenBank/DDBJ whole genome shotgun (WGS) entry which is preliminary data.</text>
</comment>
<evidence type="ECO:0000313" key="6">
    <source>
        <dbReference type="EMBL" id="MCP2261361.1"/>
    </source>
</evidence>
<evidence type="ECO:0008006" key="8">
    <source>
        <dbReference type="Google" id="ProtNLM"/>
    </source>
</evidence>
<dbReference type="Proteomes" id="UP001205311">
    <property type="component" value="Unassembled WGS sequence"/>
</dbReference>
<dbReference type="Pfam" id="PF13032">
    <property type="entry name" value="RNaseH_pPIWI_RE"/>
    <property type="match status" value="1"/>
</dbReference>
<reference evidence="6 7" key="1">
    <citation type="submission" date="2022-06" db="EMBL/GenBank/DDBJ databases">
        <title>Genomic Encyclopedia of Archaeal and Bacterial Type Strains, Phase II (KMG-II): from individual species to whole genera.</title>
        <authorList>
            <person name="Goeker M."/>
        </authorList>
    </citation>
    <scope>NUCLEOTIDE SEQUENCE [LARGE SCALE GENOMIC DNA]</scope>
    <source>
        <strain evidence="6 7">DSM 40477</strain>
    </source>
</reference>
<dbReference type="InterPro" id="IPR040496">
    <property type="entry name" value="MID_pPIWI_RE"/>
</dbReference>
<dbReference type="EMBL" id="JAMTCP010000040">
    <property type="protein sequence ID" value="MCP2261361.1"/>
    <property type="molecule type" value="Genomic_DNA"/>
</dbReference>
<dbReference type="Pfam" id="PF18157">
    <property type="entry name" value="MID_pPIWI_RE"/>
    <property type="match status" value="1"/>
</dbReference>
<feature type="domain" description="Prokaryotic pPIWI-RE MID" evidence="5">
    <location>
        <begin position="478"/>
        <end position="612"/>
    </location>
</feature>
<keyword evidence="7" id="KW-1185">Reference proteome</keyword>
<name>A0ABT1I0U9_STRSD</name>
<evidence type="ECO:0000256" key="1">
    <source>
        <dbReference type="SAM" id="Coils"/>
    </source>
</evidence>
<feature type="coiled-coil region" evidence="1">
    <location>
        <begin position="401"/>
        <end position="428"/>
    </location>
</feature>
<feature type="compositionally biased region" description="Basic and acidic residues" evidence="2">
    <location>
        <begin position="891"/>
        <end position="901"/>
    </location>
</feature>
<feature type="domain" description="pPIWI-RE module N-terminal" evidence="4">
    <location>
        <begin position="10"/>
        <end position="417"/>
    </location>
</feature>
<dbReference type="Pfam" id="PF13111">
    <property type="entry name" value="pPIWI_RE_X"/>
    <property type="match status" value="1"/>
</dbReference>
<dbReference type="RefSeq" id="WP_253672190.1">
    <property type="nucleotide sequence ID" value="NZ_JAMTCP010000040.1"/>
</dbReference>
<dbReference type="InterPro" id="IPR025085">
    <property type="entry name" value="pPIWI_RE_X"/>
</dbReference>
<feature type="region of interest" description="Disordered" evidence="2">
    <location>
        <begin position="889"/>
        <end position="925"/>
    </location>
</feature>
<evidence type="ECO:0000259" key="4">
    <source>
        <dbReference type="Pfam" id="PF13111"/>
    </source>
</evidence>
<dbReference type="InterPro" id="IPR024996">
    <property type="entry name" value="RNaseH_pPIWI_RE"/>
</dbReference>